<dbReference type="Proteomes" id="UP000828251">
    <property type="component" value="Unassembled WGS sequence"/>
</dbReference>
<reference evidence="1 2" key="1">
    <citation type="journal article" date="2021" name="Plant Biotechnol. J.">
        <title>Multi-omics assisted identification of the key and species-specific regulatory components of drought-tolerant mechanisms in Gossypium stocksii.</title>
        <authorList>
            <person name="Yu D."/>
            <person name="Ke L."/>
            <person name="Zhang D."/>
            <person name="Wu Y."/>
            <person name="Sun Y."/>
            <person name="Mei J."/>
            <person name="Sun J."/>
            <person name="Sun Y."/>
        </authorList>
    </citation>
    <scope>NUCLEOTIDE SEQUENCE [LARGE SCALE GENOMIC DNA]</scope>
    <source>
        <strain evidence="2">cv. E1</strain>
        <tissue evidence="1">Leaf</tissue>
    </source>
</reference>
<keyword evidence="2" id="KW-1185">Reference proteome</keyword>
<sequence length="59" mass="7031">MALVNFPTLYEQRRQNHHHNHSTNCGTMILPYFSYMLRKLKKLNRNPNYTAIEADIIVL</sequence>
<protein>
    <submittedName>
        <fullName evidence="1">Uncharacterized protein</fullName>
    </submittedName>
</protein>
<name>A0A9D3UTY5_9ROSI</name>
<gene>
    <name evidence="1" type="ORF">J1N35_035458</name>
</gene>
<comment type="caution">
    <text evidence="1">The sequence shown here is derived from an EMBL/GenBank/DDBJ whole genome shotgun (WGS) entry which is preliminary data.</text>
</comment>
<evidence type="ECO:0000313" key="2">
    <source>
        <dbReference type="Proteomes" id="UP000828251"/>
    </source>
</evidence>
<organism evidence="1 2">
    <name type="scientific">Gossypium stocksii</name>
    <dbReference type="NCBI Taxonomy" id="47602"/>
    <lineage>
        <taxon>Eukaryota</taxon>
        <taxon>Viridiplantae</taxon>
        <taxon>Streptophyta</taxon>
        <taxon>Embryophyta</taxon>
        <taxon>Tracheophyta</taxon>
        <taxon>Spermatophyta</taxon>
        <taxon>Magnoliopsida</taxon>
        <taxon>eudicotyledons</taxon>
        <taxon>Gunneridae</taxon>
        <taxon>Pentapetalae</taxon>
        <taxon>rosids</taxon>
        <taxon>malvids</taxon>
        <taxon>Malvales</taxon>
        <taxon>Malvaceae</taxon>
        <taxon>Malvoideae</taxon>
        <taxon>Gossypium</taxon>
    </lineage>
</organism>
<dbReference type="EMBL" id="JAIQCV010000010">
    <property type="protein sequence ID" value="KAH1057393.1"/>
    <property type="molecule type" value="Genomic_DNA"/>
</dbReference>
<evidence type="ECO:0000313" key="1">
    <source>
        <dbReference type="EMBL" id="KAH1057393.1"/>
    </source>
</evidence>
<accession>A0A9D3UTY5</accession>
<dbReference type="AlphaFoldDB" id="A0A9D3UTY5"/>
<proteinExistence type="predicted"/>